<evidence type="ECO:0000313" key="2">
    <source>
        <dbReference type="Proteomes" id="UP000254502"/>
    </source>
</evidence>
<sequence>MPDDIPPTINNPVGINAKYYRGDEVNFTMGVSDRHSGLKSTTITTLPSGWTSNLN</sequence>
<dbReference type="Proteomes" id="UP000254502">
    <property type="component" value="Unassembled WGS sequence"/>
</dbReference>
<accession>A0A380E2L2</accession>
<dbReference type="AlphaFoldDB" id="A0A380E2L2"/>
<reference evidence="1 2" key="1">
    <citation type="submission" date="2018-06" db="EMBL/GenBank/DDBJ databases">
        <authorList>
            <consortium name="Pathogen Informatics"/>
            <person name="Doyle S."/>
        </authorList>
    </citation>
    <scope>NUCLEOTIDE SEQUENCE [LARGE SCALE GENOMIC DNA]</scope>
    <source>
        <strain evidence="1 2">NCTC5664</strain>
    </source>
</reference>
<organism evidence="1 2">
    <name type="scientific">Staphylococcus aureus</name>
    <dbReference type="NCBI Taxonomy" id="1280"/>
    <lineage>
        <taxon>Bacteria</taxon>
        <taxon>Bacillati</taxon>
        <taxon>Bacillota</taxon>
        <taxon>Bacilli</taxon>
        <taxon>Bacillales</taxon>
        <taxon>Staphylococcaceae</taxon>
        <taxon>Staphylococcus</taxon>
    </lineage>
</organism>
<name>A0A380E2L2_STAAU</name>
<dbReference type="EMBL" id="UHAQ01000004">
    <property type="protein sequence ID" value="SUK93852.1"/>
    <property type="molecule type" value="Genomic_DNA"/>
</dbReference>
<proteinExistence type="predicted"/>
<protein>
    <submittedName>
        <fullName evidence="1">Truncated cell surface fibronectin-binding protein</fullName>
    </submittedName>
</protein>
<gene>
    <name evidence="1" type="primary">ebh_25</name>
    <name evidence="1" type="ORF">NCTC5664_03283</name>
</gene>
<evidence type="ECO:0000313" key="1">
    <source>
        <dbReference type="EMBL" id="SUK93852.1"/>
    </source>
</evidence>